<dbReference type="PANTHER" id="PTHR47430">
    <property type="entry name" value="GB|AAC33480.1"/>
    <property type="match status" value="1"/>
</dbReference>
<dbReference type="EMBL" id="JACMSC010000012">
    <property type="protein sequence ID" value="KAG6496636.1"/>
    <property type="molecule type" value="Genomic_DNA"/>
</dbReference>
<feature type="compositionally biased region" description="Basic and acidic residues" evidence="1">
    <location>
        <begin position="308"/>
        <end position="333"/>
    </location>
</feature>
<gene>
    <name evidence="2" type="ORF">ZIOFF_044506</name>
</gene>
<organism evidence="2 3">
    <name type="scientific">Zingiber officinale</name>
    <name type="common">Ginger</name>
    <name type="synonym">Amomum zingiber</name>
    <dbReference type="NCBI Taxonomy" id="94328"/>
    <lineage>
        <taxon>Eukaryota</taxon>
        <taxon>Viridiplantae</taxon>
        <taxon>Streptophyta</taxon>
        <taxon>Embryophyta</taxon>
        <taxon>Tracheophyta</taxon>
        <taxon>Spermatophyta</taxon>
        <taxon>Magnoliopsida</taxon>
        <taxon>Liliopsida</taxon>
        <taxon>Zingiberales</taxon>
        <taxon>Zingiberaceae</taxon>
        <taxon>Zingiber</taxon>
    </lineage>
</organism>
<dbReference type="PANTHER" id="PTHR47430:SF4">
    <property type="entry name" value="GB|AAC33480.1"/>
    <property type="match status" value="1"/>
</dbReference>
<feature type="compositionally biased region" description="Basic and acidic residues" evidence="1">
    <location>
        <begin position="342"/>
        <end position="357"/>
    </location>
</feature>
<feature type="region of interest" description="Disordered" evidence="1">
    <location>
        <begin position="289"/>
        <end position="367"/>
    </location>
</feature>
<reference evidence="2 3" key="1">
    <citation type="submission" date="2020-08" db="EMBL/GenBank/DDBJ databases">
        <title>Plant Genome Project.</title>
        <authorList>
            <person name="Zhang R.-G."/>
        </authorList>
    </citation>
    <scope>NUCLEOTIDE SEQUENCE [LARGE SCALE GENOMIC DNA]</scope>
    <source>
        <tissue evidence="2">Rhizome</tissue>
    </source>
</reference>
<protein>
    <submittedName>
        <fullName evidence="2">Uncharacterized protein</fullName>
    </submittedName>
</protein>
<keyword evidence="3" id="KW-1185">Reference proteome</keyword>
<sequence length="647" mass="72107">MDGTSSSILEERSGSSLVENQVALKKHKKKKTKNLMSEGGRGVSNGKFETDGEMDVEEAEIEQHGSQDGKKKRRKARDGDGGGSEASKGEEYRKRKQGDDGLVILTVDTNMKKRRKDRDGDRGGSEAPKAEENWKRKQRDGDLVNLTVDTNIKKRKKDNVLQVSALSTGPTAGEVSGDKNREGGKVAAADSNIVCDSGRDKMENVKVRRKKNDKKLENPLMLEIRDAERAMAAENEVSTNHDKLHISVDKAKMKVKKAHDTCEFKVDSHETCTNGNQSLGMEVWKEAQEISEMPSATTILNRKRKKSKKDENSENQEAEKDSENILKDKDKQRKPIQAAEVEGNKETSSVRKEKATDDSEVCSSKNKKCFKNGSDVSSLKKKKVSFSSEVEVFPYGIGSHNEENEENAEMPIIQGKRFTKEEDQKILEAIDDYIKAYMEDGKNPLARTSVRGGGYAYDSPLSRLSRSQKLLEGNWSVERSHAALLLWSDLTFVSRSRLGKPPHSHCCTECIPMVGLRCPSLPTTSGNVTWCLGVTVPPASLLHAYHHSGSVTDNHSIPILALCGGHFEWELKKEECYGQASTTASKGCLPNRRGMAIYYRAHVLLERGKSKWEPEDYEALLSCKSFTYLHRLDNGQPTMLLPLNSLQ</sequence>
<dbReference type="AlphaFoldDB" id="A0A8J5FZ82"/>
<feature type="region of interest" description="Disordered" evidence="1">
    <location>
        <begin position="1"/>
        <end position="141"/>
    </location>
</feature>
<accession>A0A8J5FZ82</accession>
<evidence type="ECO:0000313" key="2">
    <source>
        <dbReference type="EMBL" id="KAG6496636.1"/>
    </source>
</evidence>
<feature type="compositionally biased region" description="Acidic residues" evidence="1">
    <location>
        <begin position="51"/>
        <end position="60"/>
    </location>
</feature>
<feature type="compositionally biased region" description="Basic and acidic residues" evidence="1">
    <location>
        <begin position="87"/>
        <end position="99"/>
    </location>
</feature>
<proteinExistence type="predicted"/>
<dbReference type="Proteomes" id="UP000734854">
    <property type="component" value="Unassembled WGS sequence"/>
</dbReference>
<comment type="caution">
    <text evidence="2">The sequence shown here is derived from an EMBL/GenBank/DDBJ whole genome shotgun (WGS) entry which is preliminary data.</text>
</comment>
<name>A0A8J5FZ82_ZINOF</name>
<feature type="compositionally biased region" description="Basic residues" evidence="1">
    <location>
        <begin position="24"/>
        <end position="33"/>
    </location>
</feature>
<feature type="compositionally biased region" description="Basic and acidic residues" evidence="1">
    <location>
        <begin position="117"/>
        <end position="141"/>
    </location>
</feature>
<evidence type="ECO:0000256" key="1">
    <source>
        <dbReference type="SAM" id="MobiDB-lite"/>
    </source>
</evidence>
<evidence type="ECO:0000313" key="3">
    <source>
        <dbReference type="Proteomes" id="UP000734854"/>
    </source>
</evidence>